<proteinExistence type="predicted"/>
<dbReference type="RefSeq" id="WP_008647698.1">
    <property type="nucleotide sequence ID" value="NZ_JBLHCN010000002.1"/>
</dbReference>
<evidence type="ECO:0000313" key="1">
    <source>
        <dbReference type="EMBL" id="CUO57096.1"/>
    </source>
</evidence>
<sequence>MSDAQIYDLYAQKISDITNIPYPYIIALRDNGLLNQKEARDKLIRHDYWKLMKTNKFTHNQILEKLSGIYDVNKRKILYAIKVKPKRVYYCRQCGLQLSKVKYMRNDGICDKCISKQIKL</sequence>
<gene>
    <name evidence="1" type="ORF">ERS852461_00580</name>
</gene>
<evidence type="ECO:0000313" key="2">
    <source>
        <dbReference type="Proteomes" id="UP000095606"/>
    </source>
</evidence>
<dbReference type="Proteomes" id="UP000095606">
    <property type="component" value="Unassembled WGS sequence"/>
</dbReference>
<protein>
    <submittedName>
        <fullName evidence="1">Uncharacterized protein</fullName>
    </submittedName>
</protein>
<dbReference type="EMBL" id="CZAE01000002">
    <property type="protein sequence ID" value="CUO57096.1"/>
    <property type="molecule type" value="Genomic_DNA"/>
</dbReference>
<organism evidence="1 2">
    <name type="scientific">Bacteroides faecis</name>
    <dbReference type="NCBI Taxonomy" id="674529"/>
    <lineage>
        <taxon>Bacteria</taxon>
        <taxon>Pseudomonadati</taxon>
        <taxon>Bacteroidota</taxon>
        <taxon>Bacteroidia</taxon>
        <taxon>Bacteroidales</taxon>
        <taxon>Bacteroidaceae</taxon>
        <taxon>Bacteroides</taxon>
    </lineage>
</organism>
<accession>A0A174G7J5</accession>
<name>A0A174G7J5_9BACE</name>
<dbReference type="AlphaFoldDB" id="A0A174G7J5"/>
<reference evidence="1 2" key="1">
    <citation type="submission" date="2015-09" db="EMBL/GenBank/DDBJ databases">
        <authorList>
            <consortium name="Pathogen Informatics"/>
        </authorList>
    </citation>
    <scope>NUCLEOTIDE SEQUENCE [LARGE SCALE GENOMIC DNA]</scope>
    <source>
        <strain evidence="1 2">2789STDY5834846</strain>
    </source>
</reference>